<proteinExistence type="predicted"/>
<gene>
    <name evidence="1" type="ORF">NNO07_22625</name>
</gene>
<organism evidence="1 2">
    <name type="scientific">Metapseudomonas resinovorans</name>
    <name type="common">Pseudomonas resinovorans</name>
    <dbReference type="NCBI Taxonomy" id="53412"/>
    <lineage>
        <taxon>Bacteria</taxon>
        <taxon>Pseudomonadati</taxon>
        <taxon>Pseudomonadota</taxon>
        <taxon>Gammaproteobacteria</taxon>
        <taxon>Pseudomonadales</taxon>
        <taxon>Pseudomonadaceae</taxon>
        <taxon>Metapseudomonas</taxon>
    </lineage>
</organism>
<dbReference type="GO" id="GO:0005524">
    <property type="term" value="F:ATP binding"/>
    <property type="evidence" value="ECO:0007669"/>
    <property type="project" value="UniProtKB-KW"/>
</dbReference>
<reference evidence="1 2" key="1">
    <citation type="submission" date="2022-07" db="EMBL/GenBank/DDBJ databases">
        <title>Genome Analysis of Selected Gammaproteobacteria from Nigerian Food snails.</title>
        <authorList>
            <person name="Okafor A.C."/>
        </authorList>
    </citation>
    <scope>NUCLEOTIDE SEQUENCE [LARGE SCALE GENOMIC DNA]</scope>
    <source>
        <strain evidence="1 2">Awg 2</strain>
    </source>
</reference>
<name>A0ABT4YAH2_METRE</name>
<keyword evidence="1" id="KW-0547">Nucleotide-binding</keyword>
<keyword evidence="1" id="KW-0067">ATP-binding</keyword>
<dbReference type="EMBL" id="JANEWF010000035">
    <property type="protein sequence ID" value="MDA8485872.1"/>
    <property type="molecule type" value="Genomic_DNA"/>
</dbReference>
<dbReference type="InterPro" id="IPR036890">
    <property type="entry name" value="HATPase_C_sf"/>
</dbReference>
<protein>
    <submittedName>
        <fullName evidence="1">ATP-binding protein</fullName>
    </submittedName>
</protein>
<evidence type="ECO:0000313" key="1">
    <source>
        <dbReference type="EMBL" id="MDA8485872.1"/>
    </source>
</evidence>
<accession>A0ABT4YAH2</accession>
<dbReference type="Proteomes" id="UP001211689">
    <property type="component" value="Unassembled WGS sequence"/>
</dbReference>
<dbReference type="SUPFAM" id="SSF55874">
    <property type="entry name" value="ATPase domain of HSP90 chaperone/DNA topoisomerase II/histidine kinase"/>
    <property type="match status" value="1"/>
</dbReference>
<comment type="caution">
    <text evidence="1">The sequence shown here is derived from an EMBL/GenBank/DDBJ whole genome shotgun (WGS) entry which is preliminary data.</text>
</comment>
<evidence type="ECO:0000313" key="2">
    <source>
        <dbReference type="Proteomes" id="UP001211689"/>
    </source>
</evidence>
<keyword evidence="2" id="KW-1185">Reference proteome</keyword>
<dbReference type="RefSeq" id="WP_271472029.1">
    <property type="nucleotide sequence ID" value="NZ_JANEWF010000035.1"/>
</dbReference>
<dbReference type="Gene3D" id="3.30.565.10">
    <property type="entry name" value="Histidine kinase-like ATPase, C-terminal domain"/>
    <property type="match status" value="1"/>
</dbReference>
<sequence>MLLNTTTHHELTAFLRSLRKESLRNERLTINFKHTERVHSCGTLLLVAEVDRLVRAVGPRCEISCTYPKDPTVEKVFQQIGLFKLLGKEHRLEVTEEDRDVFHWKYATGVEVAPIQADPILKGIKAQLPTNFRKIVVGVEEAMDNAVHHGHIEPRGDRLSGNEEADARRWWLFAEILDDWLHVVFCDLGVGIPRSLPRSWSEEAGDIMRLALSRGKKDVRMICRSFEVGRTRTELDHRGKGLKNIAAAAKDLGGVLTVHSNAGCVRRDYRPDSKETNDLSYKRSIMGTVVQWSVPLSNA</sequence>